<gene>
    <name evidence="2" type="ORF">GCM10011531_11260</name>
</gene>
<dbReference type="Gene3D" id="3.40.50.150">
    <property type="entry name" value="Vaccinia Virus protein VP39"/>
    <property type="match status" value="1"/>
</dbReference>
<evidence type="ECO:0000259" key="1">
    <source>
        <dbReference type="Pfam" id="PF08123"/>
    </source>
</evidence>
<dbReference type="GO" id="GO:0031151">
    <property type="term" value="F:histone H3K79 methyltransferase activity"/>
    <property type="evidence" value="ECO:0007669"/>
    <property type="project" value="InterPro"/>
</dbReference>
<dbReference type="InterPro" id="IPR029063">
    <property type="entry name" value="SAM-dependent_MTases_sf"/>
</dbReference>
<dbReference type="InterPro" id="IPR025789">
    <property type="entry name" value="DOT1_dom"/>
</dbReference>
<protein>
    <recommendedName>
        <fullName evidence="1">DOT1 domain-containing protein</fullName>
    </recommendedName>
</protein>
<evidence type="ECO:0000313" key="2">
    <source>
        <dbReference type="EMBL" id="GFZ82479.1"/>
    </source>
</evidence>
<dbReference type="EMBL" id="BMIC01000001">
    <property type="protein sequence ID" value="GFZ82479.1"/>
    <property type="molecule type" value="Genomic_DNA"/>
</dbReference>
<accession>A0A8J2TTS9</accession>
<organism evidence="2 3">
    <name type="scientific">Aquaticitalea lipolytica</name>
    <dbReference type="NCBI Taxonomy" id="1247562"/>
    <lineage>
        <taxon>Bacteria</taxon>
        <taxon>Pseudomonadati</taxon>
        <taxon>Bacteroidota</taxon>
        <taxon>Flavobacteriia</taxon>
        <taxon>Flavobacteriales</taxon>
        <taxon>Flavobacteriaceae</taxon>
        <taxon>Aquaticitalea</taxon>
    </lineage>
</organism>
<dbReference type="Proteomes" id="UP000598120">
    <property type="component" value="Unassembled WGS sequence"/>
</dbReference>
<name>A0A8J2TTS9_9FLAO</name>
<reference evidence="2 3" key="1">
    <citation type="journal article" date="2014" name="Int. J. Syst. Evol. Microbiol.">
        <title>Complete genome sequence of Corynebacterium casei LMG S-19264T (=DSM 44701T), isolated from a smear-ripened cheese.</title>
        <authorList>
            <consortium name="US DOE Joint Genome Institute (JGI-PGF)"/>
            <person name="Walter F."/>
            <person name="Albersmeier A."/>
            <person name="Kalinowski J."/>
            <person name="Ruckert C."/>
        </authorList>
    </citation>
    <scope>NUCLEOTIDE SEQUENCE [LARGE SCALE GENOMIC DNA]</scope>
    <source>
        <strain evidence="2 3">CGMCC 1.15295</strain>
    </source>
</reference>
<keyword evidence="3" id="KW-1185">Reference proteome</keyword>
<dbReference type="Pfam" id="PF08123">
    <property type="entry name" value="DOT1"/>
    <property type="match status" value="1"/>
</dbReference>
<evidence type="ECO:0000313" key="3">
    <source>
        <dbReference type="Proteomes" id="UP000598120"/>
    </source>
</evidence>
<comment type="caution">
    <text evidence="2">The sequence shown here is derived from an EMBL/GenBank/DDBJ whole genome shotgun (WGS) entry which is preliminary data.</text>
</comment>
<dbReference type="SUPFAM" id="SSF53335">
    <property type="entry name" value="S-adenosyl-L-methionine-dependent methyltransferases"/>
    <property type="match status" value="1"/>
</dbReference>
<proteinExistence type="predicted"/>
<feature type="domain" description="DOT1" evidence="1">
    <location>
        <begin position="69"/>
        <end position="132"/>
    </location>
</feature>
<sequence>MSIFSRVFNKVRQEGFIKLLQGGVTYLYDLYYDYKFGLDTYSWVSKDKLEVEDSINEHAVKYQATRALSLIRLFKKLKIPDDKVFIDIGSGKGRVLLIAAEFGIKEVRGIEFSPVLCEIAKKNISIYKEKTKSKTAFKIINFDAGEYVFLDDGYVYFMYNPFDEFILKKVLQHISESLVRNKRKILIIYAYPVNRKLIETLMPIQNTKSYKIWGGEMVVYEI</sequence>
<dbReference type="AlphaFoldDB" id="A0A8J2TTS9"/>
<dbReference type="CDD" id="cd02440">
    <property type="entry name" value="AdoMet_MTases"/>
    <property type="match status" value="1"/>
</dbReference>
<dbReference type="RefSeq" id="WP_188605329.1">
    <property type="nucleotide sequence ID" value="NZ_BMIC01000001.1"/>
</dbReference>